<keyword evidence="2 6" id="KW-0805">Transcription regulation</keyword>
<evidence type="ECO:0000313" key="10">
    <source>
        <dbReference type="Proteomes" id="UP000182589"/>
    </source>
</evidence>
<evidence type="ECO:0000313" key="8">
    <source>
        <dbReference type="EMBL" id="GLV12836.1"/>
    </source>
</evidence>
<dbReference type="RefSeq" id="WP_058093644.1">
    <property type="nucleotide sequence ID" value="NZ_BSRA01000002.1"/>
</dbReference>
<evidence type="ECO:0000256" key="5">
    <source>
        <dbReference type="ARBA" id="ARBA00023163"/>
    </source>
</evidence>
<name>A0A1H2Q3U2_9BACL</name>
<dbReference type="SUPFAM" id="SSF88946">
    <property type="entry name" value="Sigma2 domain of RNA polymerase sigma factors"/>
    <property type="match status" value="1"/>
</dbReference>
<dbReference type="GO" id="GO:0016987">
    <property type="term" value="F:sigma factor activity"/>
    <property type="evidence" value="ECO:0007669"/>
    <property type="project" value="UniProtKB-UniRule"/>
</dbReference>
<dbReference type="Pfam" id="PF04542">
    <property type="entry name" value="Sigma70_r2"/>
    <property type="match status" value="1"/>
</dbReference>
<keyword evidence="4 6" id="KW-0238">DNA-binding</keyword>
<evidence type="ECO:0000256" key="2">
    <source>
        <dbReference type="ARBA" id="ARBA00023015"/>
    </source>
</evidence>
<proteinExistence type="inferred from homology"/>
<protein>
    <recommendedName>
        <fullName evidence="6">RNA polymerase sigma factor SigI</fullName>
    </recommendedName>
</protein>
<gene>
    <name evidence="6" type="primary">sigI</name>
    <name evidence="8" type="ORF">Heshes_05200</name>
    <name evidence="9" type="ORF">SAMN04489725_10152</name>
</gene>
<dbReference type="PIRSF" id="PIRSF038953">
    <property type="entry name" value="SigI"/>
    <property type="match status" value="1"/>
</dbReference>
<reference evidence="8" key="3">
    <citation type="submission" date="2023-02" db="EMBL/GenBank/DDBJ databases">
        <title>Proposal of a novel subspecies: Alicyclobacillus hesperidum subspecies aegle.</title>
        <authorList>
            <person name="Goto K."/>
            <person name="Fujii T."/>
            <person name="Yasui K."/>
            <person name="Mochida K."/>
            <person name="Kato-Tanaka Y."/>
            <person name="Morohoshi S."/>
            <person name="An S.Y."/>
            <person name="Kasai H."/>
            <person name="Yokota A."/>
        </authorList>
    </citation>
    <scope>NUCLEOTIDE SEQUENCE</scope>
    <source>
        <strain evidence="8">DSM 12766</strain>
    </source>
</reference>
<dbReference type="Proteomes" id="UP001157137">
    <property type="component" value="Unassembled WGS sequence"/>
</dbReference>
<dbReference type="GO" id="GO:0005737">
    <property type="term" value="C:cytoplasm"/>
    <property type="evidence" value="ECO:0007669"/>
    <property type="project" value="UniProtKB-SubCell"/>
</dbReference>
<dbReference type="GO" id="GO:0003677">
    <property type="term" value="F:DNA binding"/>
    <property type="evidence" value="ECO:0007669"/>
    <property type="project" value="UniProtKB-UniRule"/>
</dbReference>
<comment type="subunit">
    <text evidence="6">Interacts with RsgI.</text>
</comment>
<accession>A0A1H2Q3U2</accession>
<comment type="similarity">
    <text evidence="6">Belongs to the sigma-70 factor family. SigI subfamily.</text>
</comment>
<dbReference type="Gene3D" id="1.10.1740.10">
    <property type="match status" value="1"/>
</dbReference>
<keyword evidence="1 6" id="KW-0963">Cytoplasm</keyword>
<reference evidence="9" key="1">
    <citation type="submission" date="2016-10" db="EMBL/GenBank/DDBJ databases">
        <authorList>
            <person name="de Groot N.N."/>
        </authorList>
    </citation>
    <scope>NUCLEOTIDE SEQUENCE [LARGE SCALE GENOMIC DNA]</scope>
    <source>
        <strain evidence="9">DSM 12489</strain>
    </source>
</reference>
<evidence type="ECO:0000256" key="1">
    <source>
        <dbReference type="ARBA" id="ARBA00022490"/>
    </source>
</evidence>
<dbReference type="NCBIfam" id="TIGR02895">
    <property type="entry name" value="spore_sigI"/>
    <property type="match status" value="1"/>
</dbReference>
<dbReference type="Proteomes" id="UP000182589">
    <property type="component" value="Unassembled WGS sequence"/>
</dbReference>
<evidence type="ECO:0000313" key="9">
    <source>
        <dbReference type="EMBL" id="SDW01478.1"/>
    </source>
</evidence>
<evidence type="ECO:0000256" key="4">
    <source>
        <dbReference type="ARBA" id="ARBA00023125"/>
    </source>
</evidence>
<feature type="DNA-binding region" description="H-T-H motif" evidence="6">
    <location>
        <begin position="208"/>
        <end position="227"/>
    </location>
</feature>
<dbReference type="HAMAP" id="MF_02064">
    <property type="entry name" value="Sigma70_SigI"/>
    <property type="match status" value="1"/>
</dbReference>
<comment type="subcellular location">
    <subcellularLocation>
        <location evidence="6">Cytoplasm</location>
    </subcellularLocation>
</comment>
<feature type="domain" description="RNA polymerase sigma-70 region 2" evidence="7">
    <location>
        <begin position="35"/>
        <end position="104"/>
    </location>
</feature>
<dbReference type="InterPro" id="IPR013325">
    <property type="entry name" value="RNA_pol_sigma_r2"/>
</dbReference>
<sequence length="253" mass="28951">MGVLPFRGRRIEERNELARLLHGAKSGNASARNELIAMYIPFILRIAAQTARRYIDPKADDEYSICLSAFNEAIDRFQEGKAASFLTFAETVIRRRLIDFFRSQHQHRLKQLPWSEFDVIDDEDNVSNWAEVSSSLEVHQAEQEAAMRALEIEEYAHRLAAFDLSFHELIDISPKHEDARRNALACARAIASDAELLAFVERRRALPLKALEDRVNVSRKTLERQRKYILAIVILLAGDFPLLKSFLMNAEGA</sequence>
<evidence type="ECO:0000256" key="6">
    <source>
        <dbReference type="HAMAP-Rule" id="MF_02064"/>
    </source>
</evidence>
<dbReference type="InterPro" id="IPR007627">
    <property type="entry name" value="RNA_pol_sigma70_r2"/>
</dbReference>
<organism evidence="9 10">
    <name type="scientific">Alicyclobacillus hesperidum</name>
    <dbReference type="NCBI Taxonomy" id="89784"/>
    <lineage>
        <taxon>Bacteria</taxon>
        <taxon>Bacillati</taxon>
        <taxon>Bacillota</taxon>
        <taxon>Bacilli</taxon>
        <taxon>Bacillales</taxon>
        <taxon>Alicyclobacillaceae</taxon>
        <taxon>Alicyclobacillus</taxon>
    </lineage>
</organism>
<keyword evidence="5 6" id="KW-0804">Transcription</keyword>
<keyword evidence="6" id="KW-0346">Stress response</keyword>
<dbReference type="GO" id="GO:0006352">
    <property type="term" value="P:DNA-templated transcription initiation"/>
    <property type="evidence" value="ECO:0007669"/>
    <property type="project" value="UniProtKB-UniRule"/>
</dbReference>
<keyword evidence="3 6" id="KW-0731">Sigma factor</keyword>
<keyword evidence="10" id="KW-1185">Reference proteome</keyword>
<dbReference type="EMBL" id="FNOJ01000001">
    <property type="protein sequence ID" value="SDW01478.1"/>
    <property type="molecule type" value="Genomic_DNA"/>
</dbReference>
<reference evidence="10" key="2">
    <citation type="submission" date="2016-10" db="EMBL/GenBank/DDBJ databases">
        <authorList>
            <person name="Varghese N."/>
        </authorList>
    </citation>
    <scope>NUCLEOTIDE SEQUENCE [LARGE SCALE GENOMIC DNA]</scope>
    <source>
        <strain evidence="10">DSM 12489</strain>
    </source>
</reference>
<dbReference type="AlphaFoldDB" id="A0A1H2Q3U2"/>
<evidence type="ECO:0000256" key="3">
    <source>
        <dbReference type="ARBA" id="ARBA00023082"/>
    </source>
</evidence>
<comment type="activity regulation">
    <text evidence="6">Negatively regulated by the anti-sigma-I factor RsgI.</text>
</comment>
<comment type="function">
    <text evidence="6">Sigma factors are initiation factors that promote the attachment of RNA polymerase to specific initiation sites and are then released.</text>
</comment>
<evidence type="ECO:0000259" key="7">
    <source>
        <dbReference type="Pfam" id="PF04542"/>
    </source>
</evidence>
<feature type="short sequence motif" description="Polymerase core binding" evidence="6">
    <location>
        <begin position="61"/>
        <end position="74"/>
    </location>
</feature>
<dbReference type="EMBL" id="BSRA01000002">
    <property type="protein sequence ID" value="GLV12836.1"/>
    <property type="molecule type" value="Genomic_DNA"/>
</dbReference>
<dbReference type="STRING" id="89784.SAMN04489725_10152"/>
<dbReference type="InterPro" id="IPR014244">
    <property type="entry name" value="RNA_pol_sigma-I"/>
</dbReference>
<dbReference type="NCBIfam" id="NF006174">
    <property type="entry name" value="PRK08311.2-2"/>
    <property type="match status" value="1"/>
</dbReference>